<gene>
    <name evidence="3" type="ORF">YASMINEVIRUS_885</name>
</gene>
<sequence length="208" mass="22776">MDILKLVILLTIISIMIGCCMLANIDRINGYFSETAVAQYDKYDVRKIDETDVKFINLFFPKVVVDVSSINGATSNKGSSQSKNQSKTKQGSSVTTPIARVKIDPRTGKAMTTPSVDTSGGTKSIDGTSTGTISTGATDQKNTYDPEKAMNTFRGTIPDELLVSNYSSNRTFGDELPWDREIGHCEVLKGTDNDLYKSVQDTKVLTFF</sequence>
<accession>A0A5K0UA99</accession>
<feature type="transmembrane region" description="Helical" evidence="2">
    <location>
        <begin position="6"/>
        <end position="25"/>
    </location>
</feature>
<evidence type="ECO:0000256" key="2">
    <source>
        <dbReference type="SAM" id="Phobius"/>
    </source>
</evidence>
<feature type="region of interest" description="Disordered" evidence="1">
    <location>
        <begin position="74"/>
        <end position="146"/>
    </location>
</feature>
<protein>
    <submittedName>
        <fullName evidence="3">Uncharacterized protein</fullName>
    </submittedName>
</protein>
<organism evidence="3 4">
    <name type="scientific">Yasminevirus sp. GU-2018</name>
    <dbReference type="NCBI Taxonomy" id="2420051"/>
    <lineage>
        <taxon>Viruses</taxon>
        <taxon>Varidnaviria</taxon>
        <taxon>Bamfordvirae</taxon>
        <taxon>Nucleocytoviricota</taxon>
        <taxon>Megaviricetes</taxon>
        <taxon>Imitervirales</taxon>
        <taxon>Mimiviridae</taxon>
        <taxon>Klosneuvirinae</taxon>
        <taxon>Yasminevirus</taxon>
        <taxon>Yasminevirus saudimassiliense</taxon>
    </lineage>
</organism>
<dbReference type="EMBL" id="UPSH01000001">
    <property type="protein sequence ID" value="VBB18422.1"/>
    <property type="molecule type" value="Genomic_DNA"/>
</dbReference>
<feature type="compositionally biased region" description="Low complexity" evidence="1">
    <location>
        <begin position="74"/>
        <end position="93"/>
    </location>
</feature>
<name>A0A5K0UA99_9VIRU</name>
<evidence type="ECO:0000256" key="1">
    <source>
        <dbReference type="SAM" id="MobiDB-lite"/>
    </source>
</evidence>
<proteinExistence type="predicted"/>
<keyword evidence="2" id="KW-1133">Transmembrane helix</keyword>
<evidence type="ECO:0000313" key="3">
    <source>
        <dbReference type="EMBL" id="VBB18422.1"/>
    </source>
</evidence>
<reference evidence="3 4" key="1">
    <citation type="submission" date="2018-10" db="EMBL/GenBank/DDBJ databases">
        <authorList>
            <consortium name="IHU Genomes"/>
        </authorList>
    </citation>
    <scope>NUCLEOTIDE SEQUENCE [LARGE SCALE GENOMIC DNA]</scope>
    <source>
        <strain evidence="3 4">A1</strain>
    </source>
</reference>
<keyword evidence="4" id="KW-1185">Reference proteome</keyword>
<dbReference type="PROSITE" id="PS51257">
    <property type="entry name" value="PROKAR_LIPOPROTEIN"/>
    <property type="match status" value="1"/>
</dbReference>
<keyword evidence="2" id="KW-0472">Membrane</keyword>
<dbReference type="Proteomes" id="UP000594342">
    <property type="component" value="Unassembled WGS sequence"/>
</dbReference>
<comment type="caution">
    <text evidence="3">The sequence shown here is derived from an EMBL/GenBank/DDBJ whole genome shotgun (WGS) entry which is preliminary data.</text>
</comment>
<feature type="compositionally biased region" description="Low complexity" evidence="1">
    <location>
        <begin position="117"/>
        <end position="139"/>
    </location>
</feature>
<evidence type="ECO:0000313" key="4">
    <source>
        <dbReference type="Proteomes" id="UP000594342"/>
    </source>
</evidence>
<keyword evidence="2" id="KW-0812">Transmembrane</keyword>